<dbReference type="EMBL" id="LR593887">
    <property type="protein sequence ID" value="VTS06691.1"/>
    <property type="molecule type" value="Genomic_DNA"/>
</dbReference>
<dbReference type="KEGG" id="tim:GMBLW1_45280"/>
<evidence type="ECO:0000313" key="2">
    <source>
        <dbReference type="EMBL" id="VIP04665.1"/>
    </source>
</evidence>
<dbReference type="InParanoid" id="A0A6C2YUS2"/>
<protein>
    <recommendedName>
        <fullName evidence="4">Glycosyltransferase RgtA/B/C/D-like domain-containing protein</fullName>
    </recommendedName>
</protein>
<name>A0A6C2YUS2_9BACT</name>
<feature type="transmembrane region" description="Helical" evidence="1">
    <location>
        <begin position="100"/>
        <end position="118"/>
    </location>
</feature>
<evidence type="ECO:0000256" key="1">
    <source>
        <dbReference type="SAM" id="Phobius"/>
    </source>
</evidence>
<keyword evidence="1" id="KW-0812">Transmembrane</keyword>
<feature type="transmembrane region" description="Helical" evidence="1">
    <location>
        <begin position="219"/>
        <end position="241"/>
    </location>
</feature>
<keyword evidence="3" id="KW-1185">Reference proteome</keyword>
<keyword evidence="1" id="KW-0472">Membrane</keyword>
<evidence type="ECO:0008006" key="4">
    <source>
        <dbReference type="Google" id="ProtNLM"/>
    </source>
</evidence>
<accession>A0A6C2YUS2</accession>
<dbReference type="EMBL" id="LR586016">
    <property type="protein sequence ID" value="VIP04665.1"/>
    <property type="molecule type" value="Genomic_DNA"/>
</dbReference>
<feature type="transmembrane region" description="Helical" evidence="1">
    <location>
        <begin position="173"/>
        <end position="198"/>
    </location>
</feature>
<dbReference type="Proteomes" id="UP000464378">
    <property type="component" value="Chromosome"/>
</dbReference>
<dbReference type="AlphaFoldDB" id="A0A6C2YUS2"/>
<gene>
    <name evidence="2" type="ORF">GMBLW1_45280</name>
</gene>
<feature type="transmembrane region" description="Helical" evidence="1">
    <location>
        <begin position="363"/>
        <end position="385"/>
    </location>
</feature>
<evidence type="ECO:0000313" key="3">
    <source>
        <dbReference type="Proteomes" id="UP000464378"/>
    </source>
</evidence>
<keyword evidence="1" id="KW-1133">Transmembrane helix</keyword>
<feature type="transmembrane region" description="Helical" evidence="1">
    <location>
        <begin position="130"/>
        <end position="153"/>
    </location>
</feature>
<feature type="transmembrane region" description="Helical" evidence="1">
    <location>
        <begin position="284"/>
        <end position="302"/>
    </location>
</feature>
<dbReference type="RefSeq" id="WP_162659715.1">
    <property type="nucleotide sequence ID" value="NZ_LR593887.1"/>
</dbReference>
<sequence>MAALAPVSDPPSNDESPHPPANWWWLFAYWMLTLAVTILGWPYATDFKQWLLLDQGTALRLDQLVAQGRIPTIDFNYFYGPMGVLLTRTIHALTPLNPIATFQIVQGLSGLGMAWVVWRMSEQGQWSAPIRILIGVWLFWFVIPTHASFVHLFEKCFLLVALMRLLAGSRTGAICWALLACTVKAGLGQVLLAWILVWECRDYWLRIKTPRQVWHTVRLPVLLGLGLLTLFVMCFGGRAVWQMLVPLVPMRFYREEEFGFWGKYGRAIWDPAQNSWMDFVFEPFLSWMLLTLIVAIVAGVELFRQGSRPSSAALETRSALALLAIVGMFVLYGHPATWIYFCPFTFLAVASVLALLPEHSKALPRIVFGLVLLTGLPMMTTSLHYSGRWESRQLFPEHPWLGQSPGFGKEYQELLARNPEPFVLLNGFPEGIFDPRILAPECSWVTTIPVFTPQEQDRLRALVRGRRIGVPIIRGDADHARIQQWPLMRELLAGRKSLWRGKLFELFDVPES</sequence>
<organism evidence="2">
    <name type="scientific">Tuwongella immobilis</name>
    <dbReference type="NCBI Taxonomy" id="692036"/>
    <lineage>
        <taxon>Bacteria</taxon>
        <taxon>Pseudomonadati</taxon>
        <taxon>Planctomycetota</taxon>
        <taxon>Planctomycetia</taxon>
        <taxon>Gemmatales</taxon>
        <taxon>Gemmataceae</taxon>
        <taxon>Tuwongella</taxon>
    </lineage>
</organism>
<reference evidence="2" key="1">
    <citation type="submission" date="2019-04" db="EMBL/GenBank/DDBJ databases">
        <authorList>
            <consortium name="Science for Life Laboratories"/>
        </authorList>
    </citation>
    <scope>NUCLEOTIDE SEQUENCE</scope>
    <source>
        <strain evidence="2">MBLW1</strain>
    </source>
</reference>
<proteinExistence type="predicted"/>
<feature type="transmembrane region" description="Helical" evidence="1">
    <location>
        <begin position="338"/>
        <end position="356"/>
    </location>
</feature>
<feature type="transmembrane region" description="Helical" evidence="1">
    <location>
        <begin position="23"/>
        <end position="44"/>
    </location>
</feature>
<feature type="transmembrane region" description="Helical" evidence="1">
    <location>
        <begin position="314"/>
        <end position="332"/>
    </location>
</feature>